<proteinExistence type="predicted"/>
<gene>
    <name evidence="1" type="ORF">F5R70_08130</name>
</gene>
<dbReference type="AlphaFoldDB" id="A0A698GDE7"/>
<organism evidence="1 2">
    <name type="scientific">Campylobacter lari</name>
    <dbReference type="NCBI Taxonomy" id="201"/>
    <lineage>
        <taxon>Bacteria</taxon>
        <taxon>Pseudomonadati</taxon>
        <taxon>Campylobacterota</taxon>
        <taxon>Epsilonproteobacteria</taxon>
        <taxon>Campylobacterales</taxon>
        <taxon>Campylobacteraceae</taxon>
        <taxon>Campylobacter</taxon>
    </lineage>
</organism>
<name>A0A698GDE7_CAMLA</name>
<dbReference type="Proteomes" id="UP000440714">
    <property type="component" value="Unassembled WGS sequence"/>
</dbReference>
<accession>A0A698GDE7</accession>
<evidence type="ECO:0008006" key="3">
    <source>
        <dbReference type="Google" id="ProtNLM"/>
    </source>
</evidence>
<comment type="caution">
    <text evidence="1">The sequence shown here is derived from an EMBL/GenBank/DDBJ whole genome shotgun (WGS) entry which is preliminary data.</text>
</comment>
<evidence type="ECO:0000313" key="2">
    <source>
        <dbReference type="Proteomes" id="UP000440714"/>
    </source>
</evidence>
<sequence>RMRPNSTMNHDKKITKSNITQYMLENHNELGYDAREIKFYSKTYSWCTIALKLIEFSNKKCICDNQKLFIDNIIHNIYSVRLCNEYLLKDFKLININKKIIYDYLTHNNQVLLGATDHIKNQLCYKLGNQIVKSTSLVKIFLLPYRLLLILINHKIEKKILKIMSKKDPKYKTLSLNSYTDHMVALEVKNHLSYKIGQVLIRDCKNWYKGGIFKLPYSMYKAYKDYKGRKKIFEKIRYRENNFDEEYFLSEHVRIFKYKPNFKNPQTFNEKIIHRILYDNNPLYTILADKIKSRIFIKMILDNNYNSEVLFDKIDNLNNAIFKTNDCKYLPKIYAIYNNIDEIDFSVLPNSFVLKTNHDWNGVVVVENKKKFLQDFKRKRKSLEKLRCHLKQNFYYVSREKHYKNIEPRIFAEEYIKDKIDLKDFRFHVFNHNVKFIQVANSTHTCNNLYYPNWEVFPVLYHNQRDIREIEKPQQLDDALRIARILSFNFDYIRIDMYLVKSKIYIGELTFTPNCGKAKIEPSEWDLKLGQMWKSDVFKL</sequence>
<evidence type="ECO:0000313" key="1">
    <source>
        <dbReference type="EMBL" id="ECW8955381.1"/>
    </source>
</evidence>
<dbReference type="InterPro" id="IPR029465">
    <property type="entry name" value="ATPgrasp_TupA"/>
</dbReference>
<dbReference type="EMBL" id="AAKYAN010000029">
    <property type="protein sequence ID" value="ECW8955381.1"/>
    <property type="molecule type" value="Genomic_DNA"/>
</dbReference>
<feature type="non-terminal residue" evidence="1">
    <location>
        <position position="1"/>
    </location>
</feature>
<dbReference type="Pfam" id="PF14305">
    <property type="entry name" value="ATPgrasp_TupA"/>
    <property type="match status" value="1"/>
</dbReference>
<reference evidence="1 2" key="1">
    <citation type="submission" date="2019-09" db="EMBL/GenBank/DDBJ databases">
        <authorList>
            <consortium name="PulseNet: The National Subtyping Network for Foodborne Disease Surveillance"/>
            <person name="Tarr C.L."/>
            <person name="Trees E."/>
            <person name="Katz L.S."/>
            <person name="Carleton-Romer H.A."/>
            <person name="Stroika S."/>
            <person name="Kucerova Z."/>
            <person name="Roache K.F."/>
            <person name="Sabol A.L."/>
            <person name="Besser J."/>
            <person name="Gerner-Smidt P."/>
        </authorList>
    </citation>
    <scope>NUCLEOTIDE SEQUENCE [LARGE SCALE GENOMIC DNA]</scope>
    <source>
        <strain evidence="1 2">PNUSAC011760</strain>
    </source>
</reference>
<protein>
    <recommendedName>
        <fullName evidence="3">Sugar transferase</fullName>
    </recommendedName>
</protein>